<reference evidence="1" key="1">
    <citation type="submission" date="2014-12" db="EMBL/GenBank/DDBJ databases">
        <title>Insight into the proteome of Arion vulgaris.</title>
        <authorList>
            <person name="Aradska J."/>
            <person name="Bulat T."/>
            <person name="Smidak R."/>
            <person name="Sarate P."/>
            <person name="Gangsoo J."/>
            <person name="Sialana F."/>
            <person name="Bilban M."/>
            <person name="Lubec G."/>
        </authorList>
    </citation>
    <scope>NUCLEOTIDE SEQUENCE</scope>
    <source>
        <tissue evidence="1">Skin</tissue>
    </source>
</reference>
<organism evidence="1">
    <name type="scientific">Arion vulgaris</name>
    <dbReference type="NCBI Taxonomy" id="1028688"/>
    <lineage>
        <taxon>Eukaryota</taxon>
        <taxon>Metazoa</taxon>
        <taxon>Spiralia</taxon>
        <taxon>Lophotrochozoa</taxon>
        <taxon>Mollusca</taxon>
        <taxon>Gastropoda</taxon>
        <taxon>Heterobranchia</taxon>
        <taxon>Euthyneura</taxon>
        <taxon>Panpulmonata</taxon>
        <taxon>Eupulmonata</taxon>
        <taxon>Stylommatophora</taxon>
        <taxon>Helicina</taxon>
        <taxon>Arionoidea</taxon>
        <taxon>Arionidae</taxon>
        <taxon>Arion</taxon>
    </lineage>
</organism>
<sequence length="83" mass="9298">MSLNRLWDHSLSAWQIDAITMSSLGYSLLLQLNANDGCPACCITRVIPELGHSFAVNTKPKHWSSKNALTAICFWYTRRAGED</sequence>
<proteinExistence type="predicted"/>
<feature type="non-terminal residue" evidence="1">
    <location>
        <position position="83"/>
    </location>
</feature>
<accession>A0A0B6ZEZ7</accession>
<dbReference type="AlphaFoldDB" id="A0A0B6ZEZ7"/>
<protein>
    <submittedName>
        <fullName evidence="1">Uncharacterized protein</fullName>
    </submittedName>
</protein>
<dbReference type="EMBL" id="HACG01019561">
    <property type="protein sequence ID" value="CEK66426.1"/>
    <property type="molecule type" value="Transcribed_RNA"/>
</dbReference>
<gene>
    <name evidence="1" type="primary">ORF58697</name>
</gene>
<name>A0A0B6ZEZ7_9EUPU</name>
<evidence type="ECO:0000313" key="1">
    <source>
        <dbReference type="EMBL" id="CEK66426.1"/>
    </source>
</evidence>